<gene>
    <name evidence="1" type="ORF">TNCV_4649421</name>
</gene>
<organism evidence="1 2">
    <name type="scientific">Trichonephila clavipes</name>
    <name type="common">Golden silk orbweaver</name>
    <name type="synonym">Nephila clavipes</name>
    <dbReference type="NCBI Taxonomy" id="2585209"/>
    <lineage>
        <taxon>Eukaryota</taxon>
        <taxon>Metazoa</taxon>
        <taxon>Ecdysozoa</taxon>
        <taxon>Arthropoda</taxon>
        <taxon>Chelicerata</taxon>
        <taxon>Arachnida</taxon>
        <taxon>Araneae</taxon>
        <taxon>Araneomorphae</taxon>
        <taxon>Entelegynae</taxon>
        <taxon>Araneoidea</taxon>
        <taxon>Nephilidae</taxon>
        <taxon>Trichonephila</taxon>
    </lineage>
</organism>
<evidence type="ECO:0000313" key="1">
    <source>
        <dbReference type="EMBL" id="GFY19772.1"/>
    </source>
</evidence>
<dbReference type="AlphaFoldDB" id="A0A8X6STL1"/>
<keyword evidence="2" id="KW-1185">Reference proteome</keyword>
<dbReference type="Proteomes" id="UP000887159">
    <property type="component" value="Unassembled WGS sequence"/>
</dbReference>
<sequence>MCEARQQRPANRREESMNKSFIANDQENAMDLPVRLAVTPSGHRTASPPVRLVEGEEIWEAQGPPPGCSPTKLGWNLGKSYCQLYDATVNDSRISRLLPQ</sequence>
<accession>A0A8X6STL1</accession>
<protein>
    <submittedName>
        <fullName evidence="1">Uncharacterized protein</fullName>
    </submittedName>
</protein>
<proteinExistence type="predicted"/>
<comment type="caution">
    <text evidence="1">The sequence shown here is derived from an EMBL/GenBank/DDBJ whole genome shotgun (WGS) entry which is preliminary data.</text>
</comment>
<dbReference type="EMBL" id="BMAU01021353">
    <property type="protein sequence ID" value="GFY19772.1"/>
    <property type="molecule type" value="Genomic_DNA"/>
</dbReference>
<reference evidence="1" key="1">
    <citation type="submission" date="2020-08" db="EMBL/GenBank/DDBJ databases">
        <title>Multicomponent nature underlies the extraordinary mechanical properties of spider dragline silk.</title>
        <authorList>
            <person name="Kono N."/>
            <person name="Nakamura H."/>
            <person name="Mori M."/>
            <person name="Yoshida Y."/>
            <person name="Ohtoshi R."/>
            <person name="Malay A.D."/>
            <person name="Moran D.A.P."/>
            <person name="Tomita M."/>
            <person name="Numata K."/>
            <person name="Arakawa K."/>
        </authorList>
    </citation>
    <scope>NUCLEOTIDE SEQUENCE</scope>
</reference>
<name>A0A8X6STL1_TRICX</name>
<evidence type="ECO:0000313" key="2">
    <source>
        <dbReference type="Proteomes" id="UP000887159"/>
    </source>
</evidence>